<organism evidence="1 2">
    <name type="scientific">Kalanchoe fedtschenkoi</name>
    <name type="common">Lavender scallops</name>
    <name type="synonym">South American air plant</name>
    <dbReference type="NCBI Taxonomy" id="63787"/>
    <lineage>
        <taxon>Eukaryota</taxon>
        <taxon>Viridiplantae</taxon>
        <taxon>Streptophyta</taxon>
        <taxon>Embryophyta</taxon>
        <taxon>Tracheophyta</taxon>
        <taxon>Spermatophyta</taxon>
        <taxon>Magnoliopsida</taxon>
        <taxon>eudicotyledons</taxon>
        <taxon>Gunneridae</taxon>
        <taxon>Pentapetalae</taxon>
        <taxon>Saxifragales</taxon>
        <taxon>Crassulaceae</taxon>
        <taxon>Kalanchoe</taxon>
    </lineage>
</organism>
<evidence type="ECO:0000313" key="1">
    <source>
        <dbReference type="EnsemblPlants" id="Kaladp0039s0177.1.v1.1"/>
    </source>
</evidence>
<dbReference type="Gramene" id="Kaladp0039s0177.1.v1.1">
    <property type="protein sequence ID" value="Kaladp0039s0177.1.v1.1"/>
    <property type="gene ID" value="Kaladp0039s0177.v1.1"/>
</dbReference>
<reference evidence="1" key="1">
    <citation type="submission" date="2021-01" db="UniProtKB">
        <authorList>
            <consortium name="EnsemblPlants"/>
        </authorList>
    </citation>
    <scope>IDENTIFICATION</scope>
</reference>
<dbReference type="EnsemblPlants" id="Kaladp0039s0177.1.v1.1">
    <property type="protein sequence ID" value="Kaladp0039s0177.1.v1.1"/>
    <property type="gene ID" value="Kaladp0039s0177.v1.1"/>
</dbReference>
<dbReference type="AlphaFoldDB" id="A0A7N0TJZ1"/>
<protein>
    <submittedName>
        <fullName evidence="1">Uncharacterized protein</fullName>
    </submittedName>
</protein>
<dbReference type="Proteomes" id="UP000594263">
    <property type="component" value="Unplaced"/>
</dbReference>
<sequence length="107" mass="11999">MQFYISTCLLLAQNSGALSFCELKPLIFRWSKAMGEKMGNKLIPHLNWVFPNFTKKPKISNPHPNPNPNPSLRWLSLVAFAKNVVVLKLQRGSVALQVLILCAIVVV</sequence>
<evidence type="ECO:0000313" key="2">
    <source>
        <dbReference type="Proteomes" id="UP000594263"/>
    </source>
</evidence>
<accession>A0A7N0TJZ1</accession>
<name>A0A7N0TJZ1_KALFE</name>
<proteinExistence type="predicted"/>
<keyword evidence="2" id="KW-1185">Reference proteome</keyword>